<dbReference type="RefSeq" id="WP_248940068.1">
    <property type="nucleotide sequence ID" value="NZ_JAKIKS010000031.1"/>
</dbReference>
<dbReference type="Gene3D" id="1.20.58.300">
    <property type="entry name" value="FlgN-like"/>
    <property type="match status" value="1"/>
</dbReference>
<dbReference type="InterPro" id="IPR036679">
    <property type="entry name" value="FlgN-like_sf"/>
</dbReference>
<organism evidence="4 5">
    <name type="scientific">Shewanella surugensis</name>
    <dbReference type="NCBI Taxonomy" id="212020"/>
    <lineage>
        <taxon>Bacteria</taxon>
        <taxon>Pseudomonadati</taxon>
        <taxon>Pseudomonadota</taxon>
        <taxon>Gammaproteobacteria</taxon>
        <taxon>Alteromonadales</taxon>
        <taxon>Shewanellaceae</taxon>
        <taxon>Shewanella</taxon>
    </lineage>
</organism>
<keyword evidence="3" id="KW-1005">Bacterial flagellum biogenesis</keyword>
<comment type="caution">
    <text evidence="4">The sequence shown here is derived from an EMBL/GenBank/DDBJ whole genome shotgun (WGS) entry which is preliminary data.</text>
</comment>
<dbReference type="EMBL" id="JAKIKS010000031">
    <property type="protein sequence ID" value="MCL1124792.1"/>
    <property type="molecule type" value="Genomic_DNA"/>
</dbReference>
<evidence type="ECO:0000256" key="1">
    <source>
        <dbReference type="ARBA" id="ARBA00002397"/>
    </source>
</evidence>
<evidence type="ECO:0000313" key="5">
    <source>
        <dbReference type="Proteomes" id="UP001203423"/>
    </source>
</evidence>
<keyword evidence="5" id="KW-1185">Reference proteome</keyword>
<name>A0ABT0LAU1_9GAMM</name>
<dbReference type="SUPFAM" id="SSF140566">
    <property type="entry name" value="FlgN-like"/>
    <property type="match status" value="1"/>
</dbReference>
<comment type="function">
    <text evidence="1">Required for the efficient initiation of filament assembly.</text>
</comment>
<keyword evidence="4" id="KW-0969">Cilium</keyword>
<keyword evidence="4" id="KW-0966">Cell projection</keyword>
<comment type="similarity">
    <text evidence="2">Belongs to the FlgN family.</text>
</comment>
<accession>A0ABT0LAU1</accession>
<gene>
    <name evidence="4" type="ORF">L2764_09990</name>
</gene>
<evidence type="ECO:0000256" key="3">
    <source>
        <dbReference type="ARBA" id="ARBA00022795"/>
    </source>
</evidence>
<dbReference type="Proteomes" id="UP001203423">
    <property type="component" value="Unassembled WGS sequence"/>
</dbReference>
<reference evidence="4 5" key="1">
    <citation type="submission" date="2022-01" db="EMBL/GenBank/DDBJ databases">
        <title>Whole genome-based taxonomy of the Shewanellaceae.</title>
        <authorList>
            <person name="Martin-Rodriguez A.J."/>
        </authorList>
    </citation>
    <scope>NUCLEOTIDE SEQUENCE [LARGE SCALE GENOMIC DNA]</scope>
    <source>
        <strain evidence="4 5">DSM 17177</strain>
    </source>
</reference>
<proteinExistence type="inferred from homology"/>
<keyword evidence="4" id="KW-0282">Flagellum</keyword>
<protein>
    <submittedName>
        <fullName evidence="4">Flagellar protein FlgN</fullName>
    </submittedName>
</protein>
<dbReference type="Pfam" id="PF05130">
    <property type="entry name" value="FlgN"/>
    <property type="match status" value="1"/>
</dbReference>
<sequence length="149" mass="16951">MSEKRELVQSLVRGVRQDIEGYKQLKSLLRRQRQLMQQRNNDALKLHNEHQSALCESLKQSADHRSAALQRLGLVGNSAGMEQLIAKLPPQSSQQVNVIWQQLLTLATESQHANDVNGKLLVDQQFIINNLLRRNVEQTLDYGSQSQSL</sequence>
<dbReference type="InterPro" id="IPR007809">
    <property type="entry name" value="FlgN-like"/>
</dbReference>
<evidence type="ECO:0000313" key="4">
    <source>
        <dbReference type="EMBL" id="MCL1124792.1"/>
    </source>
</evidence>
<evidence type="ECO:0000256" key="2">
    <source>
        <dbReference type="ARBA" id="ARBA00007703"/>
    </source>
</evidence>